<evidence type="ECO:0000313" key="2">
    <source>
        <dbReference type="Proteomes" id="UP000002204"/>
    </source>
</evidence>
<gene>
    <name evidence="1" type="ordered locus">RER_28670</name>
</gene>
<accession>C0ZYZ0</accession>
<evidence type="ECO:0000313" key="1">
    <source>
        <dbReference type="EMBL" id="BAH33575.1"/>
    </source>
</evidence>
<sequence length="51" mass="6123">MGRERDLHVLMHWDGRAIASRTLNDWWKEALRYAVVDLSWSNWDPLRLSAK</sequence>
<dbReference type="EMBL" id="AP008957">
    <property type="protein sequence ID" value="BAH33575.1"/>
    <property type="molecule type" value="Genomic_DNA"/>
</dbReference>
<name>C0ZYZ0_RHOE4</name>
<protein>
    <submittedName>
        <fullName evidence="1">Uncharacterized protein</fullName>
    </submittedName>
</protein>
<dbReference type="AlphaFoldDB" id="C0ZYZ0"/>
<proteinExistence type="predicted"/>
<organism evidence="1 2">
    <name type="scientific">Rhodococcus erythropolis (strain PR4 / NBRC 100887)</name>
    <dbReference type="NCBI Taxonomy" id="234621"/>
    <lineage>
        <taxon>Bacteria</taxon>
        <taxon>Bacillati</taxon>
        <taxon>Actinomycetota</taxon>
        <taxon>Actinomycetes</taxon>
        <taxon>Mycobacteriales</taxon>
        <taxon>Nocardiaceae</taxon>
        <taxon>Rhodococcus</taxon>
        <taxon>Rhodococcus erythropolis group</taxon>
    </lineage>
</organism>
<dbReference type="Proteomes" id="UP000002204">
    <property type="component" value="Chromosome"/>
</dbReference>
<dbReference type="KEGG" id="rer:RER_28670"/>
<dbReference type="HOGENOM" id="CLU_3103204_0_0_11"/>
<reference evidence="2" key="1">
    <citation type="submission" date="2005-03" db="EMBL/GenBank/DDBJ databases">
        <title>Comparison of the complete genome sequences of Rhodococcus erythropolis PR4 and Rhodococcus opacus B4.</title>
        <authorList>
            <person name="Takarada H."/>
            <person name="Sekine M."/>
            <person name="Hosoyama A."/>
            <person name="Yamada R."/>
            <person name="Fujisawa T."/>
            <person name="Omata S."/>
            <person name="Shimizu A."/>
            <person name="Tsukatani N."/>
            <person name="Tanikawa S."/>
            <person name="Fujita N."/>
            <person name="Harayama S."/>
        </authorList>
    </citation>
    <scope>NUCLEOTIDE SEQUENCE [LARGE SCALE GENOMIC DNA]</scope>
    <source>
        <strain evidence="2">PR4 / NBRC 100887</strain>
    </source>
</reference>
<reference evidence="1 2" key="2">
    <citation type="journal article" date="2006" name="Environ. Microbiol.">
        <title>Sequence analysis of three plasmids harboured in Rhodococcus erythropolis strain PR4.</title>
        <authorList>
            <person name="Sekine M."/>
            <person name="Tanikawa S."/>
            <person name="Omata S."/>
            <person name="Saito M."/>
            <person name="Fujisawa T."/>
            <person name="Tsukatani N."/>
            <person name="Tajima T."/>
            <person name="Sekigawa T."/>
            <person name="Kosugi H."/>
            <person name="Matsuo Y."/>
            <person name="Nishiko R."/>
            <person name="Imamura K."/>
            <person name="Ito M."/>
            <person name="Narita H."/>
            <person name="Tago S."/>
            <person name="Fujita N."/>
            <person name="Harayama S."/>
        </authorList>
    </citation>
    <scope>NUCLEOTIDE SEQUENCE [LARGE SCALE GENOMIC DNA]</scope>
    <source>
        <strain evidence="2">PR4 / NBRC 100887</strain>
    </source>
</reference>